<feature type="compositionally biased region" description="Polar residues" evidence="2">
    <location>
        <begin position="159"/>
        <end position="169"/>
    </location>
</feature>
<keyword evidence="1" id="KW-0175">Coiled coil</keyword>
<feature type="compositionally biased region" description="Polar residues" evidence="2">
    <location>
        <begin position="1169"/>
        <end position="1179"/>
    </location>
</feature>
<dbReference type="Proteomes" id="UP001372834">
    <property type="component" value="Unassembled WGS sequence"/>
</dbReference>
<feature type="compositionally biased region" description="Polar residues" evidence="2">
    <location>
        <begin position="1405"/>
        <end position="1423"/>
    </location>
</feature>
<feature type="region of interest" description="Disordered" evidence="2">
    <location>
        <begin position="1"/>
        <end position="41"/>
    </location>
</feature>
<feature type="region of interest" description="Disordered" evidence="2">
    <location>
        <begin position="1157"/>
        <end position="1193"/>
    </location>
</feature>
<evidence type="ECO:0000313" key="4">
    <source>
        <dbReference type="Proteomes" id="UP001372834"/>
    </source>
</evidence>
<dbReference type="PANTHER" id="PTHR13958:SF3">
    <property type="entry name" value="CAP-GLY DOMAIN-CONTAINING PROTEIN-RELATED"/>
    <property type="match status" value="1"/>
</dbReference>
<dbReference type="InterPro" id="IPR028750">
    <property type="entry name" value="CEP350/CC187"/>
</dbReference>
<evidence type="ECO:0000313" key="3">
    <source>
        <dbReference type="EMBL" id="KAK6628918.1"/>
    </source>
</evidence>
<name>A0AAN8PD85_POLSC</name>
<dbReference type="GO" id="GO:0034453">
    <property type="term" value="P:microtubule anchoring"/>
    <property type="evidence" value="ECO:0007669"/>
    <property type="project" value="InterPro"/>
</dbReference>
<protein>
    <submittedName>
        <fullName evidence="3">Uncharacterized protein</fullName>
    </submittedName>
</protein>
<dbReference type="GO" id="GO:0008017">
    <property type="term" value="F:microtubule binding"/>
    <property type="evidence" value="ECO:0007669"/>
    <property type="project" value="InterPro"/>
</dbReference>
<feature type="compositionally biased region" description="Polar residues" evidence="2">
    <location>
        <begin position="742"/>
        <end position="759"/>
    </location>
</feature>
<evidence type="ECO:0000256" key="2">
    <source>
        <dbReference type="SAM" id="MobiDB-lite"/>
    </source>
</evidence>
<feature type="region of interest" description="Disordered" evidence="2">
    <location>
        <begin position="910"/>
        <end position="985"/>
    </location>
</feature>
<reference evidence="3 4" key="1">
    <citation type="submission" date="2023-10" db="EMBL/GenBank/DDBJ databases">
        <title>Genomes of two closely related lineages of the louse Polyplax serrata with different host specificities.</title>
        <authorList>
            <person name="Martinu J."/>
            <person name="Tarabai H."/>
            <person name="Stefka J."/>
            <person name="Hypsa V."/>
        </authorList>
    </citation>
    <scope>NUCLEOTIDE SEQUENCE [LARGE SCALE GENOMIC DNA]</scope>
    <source>
        <strain evidence="3">HR10_N</strain>
    </source>
</reference>
<feature type="coiled-coil region" evidence="1">
    <location>
        <begin position="269"/>
        <end position="296"/>
    </location>
</feature>
<comment type="caution">
    <text evidence="3">The sequence shown here is derived from an EMBL/GenBank/DDBJ whole genome shotgun (WGS) entry which is preliminary data.</text>
</comment>
<feature type="region of interest" description="Disordered" evidence="2">
    <location>
        <begin position="1527"/>
        <end position="1546"/>
    </location>
</feature>
<feature type="region of interest" description="Disordered" evidence="2">
    <location>
        <begin position="142"/>
        <end position="191"/>
    </location>
</feature>
<feature type="compositionally biased region" description="Basic and acidic residues" evidence="2">
    <location>
        <begin position="174"/>
        <end position="191"/>
    </location>
</feature>
<feature type="coiled-coil region" evidence="1">
    <location>
        <begin position="1019"/>
        <end position="1082"/>
    </location>
</feature>
<feature type="region of interest" description="Disordered" evidence="2">
    <location>
        <begin position="739"/>
        <end position="775"/>
    </location>
</feature>
<feature type="compositionally biased region" description="Polar residues" evidence="2">
    <location>
        <begin position="1566"/>
        <end position="1581"/>
    </location>
</feature>
<feature type="compositionally biased region" description="Basic and acidic residues" evidence="2">
    <location>
        <begin position="507"/>
        <end position="531"/>
    </location>
</feature>
<feature type="compositionally biased region" description="Polar residues" evidence="2">
    <location>
        <begin position="1640"/>
        <end position="1649"/>
    </location>
</feature>
<feature type="region of interest" description="Disordered" evidence="2">
    <location>
        <begin position="1596"/>
        <end position="1712"/>
    </location>
</feature>
<proteinExistence type="predicted"/>
<feature type="region of interest" description="Disordered" evidence="2">
    <location>
        <begin position="1391"/>
        <end position="1426"/>
    </location>
</feature>
<dbReference type="PANTHER" id="PTHR13958">
    <property type="entry name" value="CENTROSOME-ASSOCIATED PROTEIN 350"/>
    <property type="match status" value="1"/>
</dbReference>
<feature type="region of interest" description="Disordered" evidence="2">
    <location>
        <begin position="507"/>
        <end position="540"/>
    </location>
</feature>
<organism evidence="3 4">
    <name type="scientific">Polyplax serrata</name>
    <name type="common">Common mouse louse</name>
    <dbReference type="NCBI Taxonomy" id="468196"/>
    <lineage>
        <taxon>Eukaryota</taxon>
        <taxon>Metazoa</taxon>
        <taxon>Ecdysozoa</taxon>
        <taxon>Arthropoda</taxon>
        <taxon>Hexapoda</taxon>
        <taxon>Insecta</taxon>
        <taxon>Pterygota</taxon>
        <taxon>Neoptera</taxon>
        <taxon>Paraneoptera</taxon>
        <taxon>Psocodea</taxon>
        <taxon>Troctomorpha</taxon>
        <taxon>Phthiraptera</taxon>
        <taxon>Anoplura</taxon>
        <taxon>Polyplacidae</taxon>
        <taxon>Polyplax</taxon>
    </lineage>
</organism>
<feature type="compositionally biased region" description="Basic and acidic residues" evidence="2">
    <location>
        <begin position="207"/>
        <end position="218"/>
    </location>
</feature>
<feature type="compositionally biased region" description="Acidic residues" evidence="2">
    <location>
        <begin position="910"/>
        <end position="920"/>
    </location>
</feature>
<feature type="compositionally biased region" description="Basic and acidic residues" evidence="2">
    <location>
        <begin position="935"/>
        <end position="950"/>
    </location>
</feature>
<feature type="coiled-coil region" evidence="1">
    <location>
        <begin position="1430"/>
        <end position="1469"/>
    </location>
</feature>
<feature type="compositionally biased region" description="Basic and acidic residues" evidence="2">
    <location>
        <begin position="965"/>
        <end position="977"/>
    </location>
</feature>
<evidence type="ECO:0000256" key="1">
    <source>
        <dbReference type="SAM" id="Coils"/>
    </source>
</evidence>
<feature type="region of interest" description="Disordered" evidence="2">
    <location>
        <begin position="571"/>
        <end position="590"/>
    </location>
</feature>
<feature type="compositionally biased region" description="Polar residues" evidence="2">
    <location>
        <begin position="1536"/>
        <end position="1546"/>
    </location>
</feature>
<feature type="coiled-coil region" evidence="1">
    <location>
        <begin position="1762"/>
        <end position="1810"/>
    </location>
</feature>
<feature type="region of interest" description="Disordered" evidence="2">
    <location>
        <begin position="1557"/>
        <end position="1581"/>
    </location>
</feature>
<feature type="compositionally biased region" description="Basic and acidic residues" evidence="2">
    <location>
        <begin position="1650"/>
        <end position="1665"/>
    </location>
</feature>
<dbReference type="GO" id="GO:0005813">
    <property type="term" value="C:centrosome"/>
    <property type="evidence" value="ECO:0007669"/>
    <property type="project" value="InterPro"/>
</dbReference>
<feature type="compositionally biased region" description="Polar residues" evidence="2">
    <location>
        <begin position="61"/>
        <end position="77"/>
    </location>
</feature>
<accession>A0AAN8PD85</accession>
<feature type="region of interest" description="Disordered" evidence="2">
    <location>
        <begin position="207"/>
        <end position="246"/>
    </location>
</feature>
<feature type="region of interest" description="Disordered" evidence="2">
    <location>
        <begin position="55"/>
        <end position="85"/>
    </location>
</feature>
<feature type="compositionally biased region" description="Polar residues" evidence="2">
    <location>
        <begin position="571"/>
        <end position="582"/>
    </location>
</feature>
<feature type="coiled-coil region" evidence="1">
    <location>
        <begin position="1223"/>
        <end position="1250"/>
    </location>
</feature>
<gene>
    <name evidence="3" type="ORF">RUM43_002735</name>
</gene>
<sequence>MESITSVHARLREPIVSCPPQGPRSTSQNTYVVPETPRSPVEIRPTRKISVLLDYDGGGQKKQTATHTEQVQSGHGTQQEKNRKVMESVGRVRKVSLLDDFKVPNFVKSIEKNSDDAEKENFQVDTAAKAIKRTSLGAKKITGTKLSTLKAKKGETSEKTNTLTVGQQEPTDENVPKKENGGEEKEDLTKNTEKLILDLENILREKPVDSLKKEKDGSAKPSKRPLPVSEKPLNIAKPEKKKRNIDTKIVQEFMKNQKLKRQEEIKTSKKSKIEEREAIKKKLEELRLKTLKLAAQSKKKKVPESAIKIVEQPTEEDITMSLGLKQVKPKVSYNESISNLRKKPSQVKVKATNPEIRVGGDAEEAEEEQEINVKVDVEEESVKIISEAPQLVKPPTDSVALDMKAHSDLNATLKKLAETLHFKIEEKERQLKSRPTSVTSKSVKDPLSRVISEESIRTRSDTHDHRKMITIDLETIHALKEDIKRISENFKVLHEIIVEKADLNDNKAGKKTETNEPVGERQQEKEQERSQNDPCQQQSEEVPLWVQSGFPRPHPYNVYTAFRQKMNLQTSHSSTSVTSRETSPYAGTLSNKYDSEFETLSLPSDRLRSSKQMFQKSSSKKLVTSNVAATNENPNSYNDSGSELSSSIFDYEKQILTSVKTKSTTSIVTCRSNSQESTTSTAISEVISNNHHVGSPDKSLSSRLVPEVDLRQERENLILVTPDVKLITNQVADKKLNGFEKNLNTNQGKSSPKMSFSLRSNDELNNSEDKSVRESKTESTITEIIDNLSEIDKSSRTVKPNKKVQNIVQKVEEPQNVTRRTFFQPEMLHLQFQAELSLLETFQQSLSHFLEAERKKTLSEVTKIVYEKSVNTEKALEREDQGVQTTFIKEDFPQNSPNGKTETDMIVTEVEDEKSNDDAEDLKSVMTEKSISSKIELDHETEDKMGEISEKISLSTNSAEESEKESEHRGSARRAPETPDFSTGHNVISFQMLNRMIKDEELRSEHQLALIRLREKTLNEKVKAELTFLEMRKRALKEGGGSDGEQNVSAIKKKQRGILLKYQSEKEEIERLKKMHKIASEERNIMMKQQKQIQQMQLSTKDMLIKLRKREKSPLKKSPVKSKVFKSFSTQSEIQDVALDLSDSILTESAYSIEESIRQSNDSDMEISSDYNECNTGNDKISRGNRKRKENRVTGDFESPVKMKQSVVKAEKHPEGRHSVEELVTWTKLLEEKENRLKELEKQTIKTANKAKSRLLKTSKNLKSCMKDRSTSPFHFPDNFNALTEKSSSINEMIVTKTSSTLSEDIPESILKMETSEMNKYVDKVQNSISEDIPVQFSKAEVNGSESRTMEYYTESFESPSLSEAHKVKIINAHSKSMGSEAGCRSIPIKLSLSPRIQSPRRRNSSGSDDSINLSHTETASEQSDLESRIAALHEQLRKRKLEAERLRREQKKAQRERLKVKEQSLLKQIQAYDAYIEKKKMELEQEYDHSVHAISKPLIKQPKVAEKSSVKKQEPLLMNYARVSVKAKTKEDSSPTESGRATESVNEIVEQIKVSSESIKEDIRTSGSIQEELSSSKDPIQSQIEDLCEAEVKDVTSTVEVDTSLIEASEIAKESSESPGSKPKTELVPDASLSESDDQSASIKTTLHSPEKQDTDAGETKEMTEVIEEGSIEKEHAGDSTYLSDSFESDADEKSLANESKTQQVCDVSPTETNIVSDLTDQQSVTPEKQEETVTPEEYVQVKTDASVEDDVKEGDTSSVSEVLEQQIQVEEDESKKAKAESISDYIILDLLKESLKTYAVKKDEVERKLSESTKMSQANLADDLSRGIITEGIEDMLKVYGRKTKRKEDEAVEESISPERITTDIRKRICEIMSHSSGVKDQRRPQDMMVTTYDVTPRSSPPPPEEEITSFNEKEEFLRSLISPSNKDKTEGHAELKVAGDVLELFPLPRPPV</sequence>
<feature type="compositionally biased region" description="Polar residues" evidence="2">
    <location>
        <begin position="1698"/>
        <end position="1712"/>
    </location>
</feature>
<dbReference type="EMBL" id="JAWJWE010000036">
    <property type="protein sequence ID" value="KAK6628918.1"/>
    <property type="molecule type" value="Genomic_DNA"/>
</dbReference>